<evidence type="ECO:0008006" key="9">
    <source>
        <dbReference type="Google" id="ProtNLM"/>
    </source>
</evidence>
<feature type="domain" description="RRM" evidence="5">
    <location>
        <begin position="303"/>
        <end position="378"/>
    </location>
</feature>
<dbReference type="InterPro" id="IPR016024">
    <property type="entry name" value="ARM-type_fold"/>
</dbReference>
<evidence type="ECO:0000256" key="4">
    <source>
        <dbReference type="SAM" id="MobiDB-lite"/>
    </source>
</evidence>
<dbReference type="InterPro" id="IPR012677">
    <property type="entry name" value="Nucleotide-bd_a/b_plait_sf"/>
</dbReference>
<feature type="compositionally biased region" description="Low complexity" evidence="4">
    <location>
        <begin position="481"/>
        <end position="496"/>
    </location>
</feature>
<feature type="region of interest" description="Disordered" evidence="4">
    <location>
        <begin position="131"/>
        <end position="182"/>
    </location>
</feature>
<dbReference type="InterPro" id="IPR033133">
    <property type="entry name" value="PUM-HD"/>
</dbReference>
<evidence type="ECO:0000256" key="1">
    <source>
        <dbReference type="ARBA" id="ARBA00022737"/>
    </source>
</evidence>
<dbReference type="Gene3D" id="3.30.70.330">
    <property type="match status" value="2"/>
</dbReference>
<sequence length="1128" mass="124227">MPSQSTSFPYDRLSEPSADADSVAVMSSSNNSFENPVNNTRNRSDSFQTPFAQGIFNTWLGDTIQSPTSPTSTDQLLKGDDSHTITSTLASLGLDDADRLQQLYRPSLHTSQSYSSLVSTDNSQQSTEWLQQNYHQQQQQQYYHHQANIHGLPPSSTSASGPANSSPTNEMKFRSNASPNVNHQHASYHLLRPRATSMSIAEDQDGLYSSSLSSASDSPRMVRSAMWPPHVYRHQQQRPYLRLSNSSADLIETMARQRMPIPDVSGPNEKTYSIDDGALDDLSYDPAKIANSTSQTPTPTPTRSLWIGNLDITWTLDDLTALFTSFGHIENIRLLPDRECAFINFTFVEDAIKAKEVVTNQMNGSLGSSMVRIGFGKPDSQLTLAPEFGNVQGPTRALWIGNLPILTTPTALFNLFSTFGQIESVRILNHKNCGFVNFTTQEDAIRAKKALQTKEIMGPGSGPVRIGFAKAPSIKSTGKTQQQQQQQQQHHQQWHQQHQHEDGSSFIGVDNTALENVISSGSLPNGTFLDGNINNSSPSLYMSPSTPPPTNNSNWQAPSIFGSNNTGGTTMITTKSFSTGSNNDGHPDQNADSQMMYYMMNGMIGDHPTNMLTSVAAERQYIMKELGDDESDGGLFEGLHMTLTYYSTISPAPELGQQRNMDVARLRDIRKKLDNGSHISLQEVEAIAMECLGDLVELCSDYIGNTVVQRLFERCSEPTKSMMLDVVAPHIASIGVHKNGTWAAQRIVDTAKLPLQINVVCKHIQPYVPALLLDQFGNYVVQCCLALGPDINQFIFHAIVDNCWEIAQGRFGSRAVRATLESPHVTRQQQKYVAATLIQHALLLATNANGALLLIWLLDTSGINGRYRVLGPRLIPHLSGLCTHKLASLTVLKLINQRHEPEARQQILDTIFFSPHEQVLHDILMDQVHGVNLIQKILSSSYVDLRERQRIADRVKQMLAKNKLLHIQGYKRLLEEINMVLVDSNPGPSLAATLPGLMMPPASTATWMNQEWVALHAHYISAATAVMQQHQQQEQQQKLNMTTIDMHESKSLLSTMHADKDADASVSPNHHPSDTALGLHGPSPPATSKPPLTNMDHSSLLALSSSSSTSSSSNTPLNTDSSETPGTC</sequence>
<dbReference type="SUPFAM" id="SSF48371">
    <property type="entry name" value="ARM repeat"/>
    <property type="match status" value="1"/>
</dbReference>
<dbReference type="InterPro" id="IPR035979">
    <property type="entry name" value="RBD_domain_sf"/>
</dbReference>
<feature type="compositionally biased region" description="Polar residues" evidence="4">
    <location>
        <begin position="33"/>
        <end position="45"/>
    </location>
</feature>
<dbReference type="GO" id="GO:0003723">
    <property type="term" value="F:RNA binding"/>
    <property type="evidence" value="ECO:0007669"/>
    <property type="project" value="UniProtKB-UniRule"/>
</dbReference>
<dbReference type="EMBL" id="MCGE01000006">
    <property type="protein sequence ID" value="ORZ20434.1"/>
    <property type="molecule type" value="Genomic_DNA"/>
</dbReference>
<dbReference type="CDD" id="cd00590">
    <property type="entry name" value="RRM_SF"/>
    <property type="match status" value="1"/>
</dbReference>
<dbReference type="PROSITE" id="PS50102">
    <property type="entry name" value="RRM"/>
    <property type="match status" value="2"/>
</dbReference>
<feature type="region of interest" description="Disordered" evidence="4">
    <location>
        <begin position="1060"/>
        <end position="1128"/>
    </location>
</feature>
<name>A0A1X2IQA1_9FUNG</name>
<dbReference type="InterPro" id="IPR000504">
    <property type="entry name" value="RRM_dom"/>
</dbReference>
<dbReference type="PANTHER" id="PTHR47093">
    <property type="entry name" value="PROTEIN JSN1-RELATED"/>
    <property type="match status" value="1"/>
</dbReference>
<dbReference type="InterPro" id="IPR011989">
    <property type="entry name" value="ARM-like"/>
</dbReference>
<dbReference type="PROSITE" id="PS50302">
    <property type="entry name" value="PUM"/>
    <property type="match status" value="2"/>
</dbReference>
<feature type="domain" description="PUM-HD" evidence="6">
    <location>
        <begin position="618"/>
        <end position="981"/>
    </location>
</feature>
<feature type="region of interest" description="Disordered" evidence="4">
    <location>
        <begin position="539"/>
        <end position="590"/>
    </location>
</feature>
<dbReference type="PROSITE" id="PS50303">
    <property type="entry name" value="PUM_HD"/>
    <property type="match status" value="1"/>
</dbReference>
<feature type="repeat" description="Pumilio" evidence="3">
    <location>
        <begin position="690"/>
        <end position="725"/>
    </location>
</feature>
<feature type="domain" description="RRM" evidence="5">
    <location>
        <begin position="396"/>
        <end position="471"/>
    </location>
</feature>
<keyword evidence="1" id="KW-0677">Repeat</keyword>
<dbReference type="SMART" id="SM00025">
    <property type="entry name" value="Pumilio"/>
    <property type="match status" value="6"/>
</dbReference>
<dbReference type="SUPFAM" id="SSF54928">
    <property type="entry name" value="RNA-binding domain, RBD"/>
    <property type="match status" value="1"/>
</dbReference>
<feature type="compositionally biased region" description="Low complexity" evidence="4">
    <location>
        <begin position="131"/>
        <end position="146"/>
    </location>
</feature>
<accession>A0A1X2IQA1</accession>
<dbReference type="PANTHER" id="PTHR47093:SF1">
    <property type="entry name" value="PROTEIN JSN1-RELATED"/>
    <property type="match status" value="1"/>
</dbReference>
<keyword evidence="2" id="KW-0694">RNA-binding</keyword>
<dbReference type="SMART" id="SM00360">
    <property type="entry name" value="RRM"/>
    <property type="match status" value="2"/>
</dbReference>
<evidence type="ECO:0000259" key="5">
    <source>
        <dbReference type="PROSITE" id="PS50102"/>
    </source>
</evidence>
<feature type="compositionally biased region" description="Low complexity" evidence="4">
    <location>
        <begin position="1098"/>
        <end position="1122"/>
    </location>
</feature>
<feature type="repeat" description="Pumilio" evidence="3">
    <location>
        <begin position="763"/>
        <end position="801"/>
    </location>
</feature>
<protein>
    <recommendedName>
        <fullName evidence="9">Armadillo-type protein</fullName>
    </recommendedName>
</protein>
<feature type="compositionally biased region" description="Low complexity" evidence="4">
    <location>
        <begin position="153"/>
        <end position="169"/>
    </location>
</feature>
<dbReference type="InterPro" id="IPR001313">
    <property type="entry name" value="Pumilio_RNA-bd_rpt"/>
</dbReference>
<dbReference type="AlphaFoldDB" id="A0A1X2IQA1"/>
<dbReference type="GO" id="GO:0000288">
    <property type="term" value="P:nuclear-transcribed mRNA catabolic process, deadenylation-dependent decay"/>
    <property type="evidence" value="ECO:0007669"/>
    <property type="project" value="TreeGrafter"/>
</dbReference>
<dbReference type="InterPro" id="IPR052645">
    <property type="entry name" value="Pumilio_domain_protein"/>
</dbReference>
<dbReference type="Gene3D" id="1.25.10.10">
    <property type="entry name" value="Leucine-rich Repeat Variant"/>
    <property type="match status" value="1"/>
</dbReference>
<comment type="caution">
    <text evidence="7">The sequence shown here is derived from an EMBL/GenBank/DDBJ whole genome shotgun (WGS) entry which is preliminary data.</text>
</comment>
<feature type="region of interest" description="Disordered" evidence="4">
    <location>
        <begin position="1"/>
        <end position="45"/>
    </location>
</feature>
<dbReference type="Pfam" id="PF00806">
    <property type="entry name" value="PUF"/>
    <property type="match status" value="2"/>
</dbReference>
<evidence type="ECO:0000313" key="8">
    <source>
        <dbReference type="Proteomes" id="UP000193560"/>
    </source>
</evidence>
<evidence type="ECO:0000256" key="2">
    <source>
        <dbReference type="PROSITE-ProRule" id="PRU00176"/>
    </source>
</evidence>
<feature type="region of interest" description="Disordered" evidence="4">
    <location>
        <begin position="473"/>
        <end position="506"/>
    </location>
</feature>
<organism evidence="7 8">
    <name type="scientific">Absidia repens</name>
    <dbReference type="NCBI Taxonomy" id="90262"/>
    <lineage>
        <taxon>Eukaryota</taxon>
        <taxon>Fungi</taxon>
        <taxon>Fungi incertae sedis</taxon>
        <taxon>Mucoromycota</taxon>
        <taxon>Mucoromycotina</taxon>
        <taxon>Mucoromycetes</taxon>
        <taxon>Mucorales</taxon>
        <taxon>Cunninghamellaceae</taxon>
        <taxon>Absidia</taxon>
    </lineage>
</organism>
<dbReference type="Proteomes" id="UP000193560">
    <property type="component" value="Unassembled WGS sequence"/>
</dbReference>
<dbReference type="STRING" id="90262.A0A1X2IQA1"/>
<reference evidence="7 8" key="1">
    <citation type="submission" date="2016-07" db="EMBL/GenBank/DDBJ databases">
        <title>Pervasive Adenine N6-methylation of Active Genes in Fungi.</title>
        <authorList>
            <consortium name="DOE Joint Genome Institute"/>
            <person name="Mondo S.J."/>
            <person name="Dannebaum R.O."/>
            <person name="Kuo R.C."/>
            <person name="Labutti K."/>
            <person name="Haridas S."/>
            <person name="Kuo A."/>
            <person name="Salamov A."/>
            <person name="Ahrendt S.R."/>
            <person name="Lipzen A."/>
            <person name="Sullivan W."/>
            <person name="Andreopoulos W.B."/>
            <person name="Clum A."/>
            <person name="Lindquist E."/>
            <person name="Daum C."/>
            <person name="Ramamoorthy G.K."/>
            <person name="Gryganskyi A."/>
            <person name="Culley D."/>
            <person name="Magnuson J.K."/>
            <person name="James T.Y."/>
            <person name="O'Malley M.A."/>
            <person name="Stajich J.E."/>
            <person name="Spatafora J.W."/>
            <person name="Visel A."/>
            <person name="Grigoriev I.V."/>
        </authorList>
    </citation>
    <scope>NUCLEOTIDE SEQUENCE [LARGE SCALE GENOMIC DNA]</scope>
    <source>
        <strain evidence="7 8">NRRL 1336</strain>
    </source>
</reference>
<evidence type="ECO:0000313" key="7">
    <source>
        <dbReference type="EMBL" id="ORZ20434.1"/>
    </source>
</evidence>
<gene>
    <name evidence="7" type="ORF">BCR42DRAFT_207817</name>
</gene>
<feature type="compositionally biased region" description="Polar residues" evidence="4">
    <location>
        <begin position="555"/>
        <end position="584"/>
    </location>
</feature>
<keyword evidence="8" id="KW-1185">Reference proteome</keyword>
<evidence type="ECO:0000259" key="6">
    <source>
        <dbReference type="PROSITE" id="PS50303"/>
    </source>
</evidence>
<dbReference type="OrthoDB" id="2017782at2759"/>
<feature type="compositionally biased region" description="Low complexity" evidence="4">
    <location>
        <begin position="17"/>
        <end position="32"/>
    </location>
</feature>
<dbReference type="Pfam" id="PF00076">
    <property type="entry name" value="RRM_1"/>
    <property type="match status" value="2"/>
</dbReference>
<proteinExistence type="predicted"/>
<evidence type="ECO:0000256" key="3">
    <source>
        <dbReference type="PROSITE-ProRule" id="PRU00317"/>
    </source>
</evidence>